<evidence type="ECO:0000313" key="2">
    <source>
        <dbReference type="Proteomes" id="UP000756132"/>
    </source>
</evidence>
<dbReference type="EMBL" id="CP090164">
    <property type="protein sequence ID" value="UJO13968.1"/>
    <property type="molecule type" value="Genomic_DNA"/>
</dbReference>
<keyword evidence="2" id="KW-1185">Reference proteome</keyword>
<dbReference type="GeneID" id="71983267"/>
<reference evidence="1" key="2">
    <citation type="journal article" date="2022" name="Microb. Genom.">
        <title>A chromosome-scale genome assembly of the tomato pathogen Cladosporium fulvum reveals a compartmentalized genome architecture and the presence of a dispensable chromosome.</title>
        <authorList>
            <person name="Zaccaron A.Z."/>
            <person name="Chen L.H."/>
            <person name="Samaras A."/>
            <person name="Stergiopoulos I."/>
        </authorList>
    </citation>
    <scope>NUCLEOTIDE SEQUENCE</scope>
    <source>
        <strain evidence="1">Race5_Kim</strain>
    </source>
</reference>
<dbReference type="AlphaFoldDB" id="A0A9Q8LAQ1"/>
<dbReference type="RefSeq" id="XP_047758334.1">
    <property type="nucleotide sequence ID" value="XM_047902537.1"/>
</dbReference>
<dbReference type="Proteomes" id="UP000756132">
    <property type="component" value="Chromosome 2"/>
</dbReference>
<name>A0A9Q8LAQ1_PASFU</name>
<protein>
    <submittedName>
        <fullName evidence="1">Uncharacterized protein</fullName>
    </submittedName>
</protein>
<sequence>MAFATEYRRRMDMGLVSQFPALHKGSKRDALSARRRNHSLTDLQATATATTTFT</sequence>
<gene>
    <name evidence="1" type="ORF">CLAFUR5_03389</name>
</gene>
<reference evidence="1" key="1">
    <citation type="submission" date="2021-12" db="EMBL/GenBank/DDBJ databases">
        <authorList>
            <person name="Zaccaron A."/>
            <person name="Stergiopoulos I."/>
        </authorList>
    </citation>
    <scope>NUCLEOTIDE SEQUENCE</scope>
    <source>
        <strain evidence="1">Race5_Kim</strain>
    </source>
</reference>
<dbReference type="KEGG" id="ffu:CLAFUR5_03389"/>
<accession>A0A9Q8LAQ1</accession>
<organism evidence="1 2">
    <name type="scientific">Passalora fulva</name>
    <name type="common">Tomato leaf mold</name>
    <name type="synonym">Cladosporium fulvum</name>
    <dbReference type="NCBI Taxonomy" id="5499"/>
    <lineage>
        <taxon>Eukaryota</taxon>
        <taxon>Fungi</taxon>
        <taxon>Dikarya</taxon>
        <taxon>Ascomycota</taxon>
        <taxon>Pezizomycotina</taxon>
        <taxon>Dothideomycetes</taxon>
        <taxon>Dothideomycetidae</taxon>
        <taxon>Mycosphaerellales</taxon>
        <taxon>Mycosphaerellaceae</taxon>
        <taxon>Fulvia</taxon>
    </lineage>
</organism>
<evidence type="ECO:0000313" key="1">
    <source>
        <dbReference type="EMBL" id="UJO13968.1"/>
    </source>
</evidence>
<proteinExistence type="predicted"/>